<dbReference type="InterPro" id="IPR011761">
    <property type="entry name" value="ATP-grasp"/>
</dbReference>
<evidence type="ECO:0000259" key="2">
    <source>
        <dbReference type="PROSITE" id="PS50975"/>
    </source>
</evidence>
<comment type="caution">
    <text evidence="3">The sequence shown here is derived from an EMBL/GenBank/DDBJ whole genome shotgun (WGS) entry which is preliminary data.</text>
</comment>
<dbReference type="Gene3D" id="3.30.470.20">
    <property type="entry name" value="ATP-grasp fold, B domain"/>
    <property type="match status" value="1"/>
</dbReference>
<evidence type="ECO:0000313" key="4">
    <source>
        <dbReference type="Proteomes" id="UP000192284"/>
    </source>
</evidence>
<sequence length="449" mass="48888">MTDRARLIDEIVAKLGDRRLVWFGTRGDDVQSVAELPQLSAVFSVINSYTSSDHVTAMSLEEVSRKRVDLDTFSVDDHPQDVMVGVLRSAIYAALSGPAAVLTYRPSEFLSAITFAKQRHASYLGIFAGMQQAFEHKPWVESAVAKLGLPRVPWHYIADSEFTRAHRLLYDGPVMLRRSRTTGGVGFSLVKSTAELENEWPSASEAFVSVAPYFDDAIPVNVSGVVWPDGVSVHPASIQLIGIEGCTTRQFAYCGNDFAAVVNLGQEIVEDIESAVRAIGGWLRSQGYLGAFGVDFLVCGGVPLFSEVNPRFQGSTRLSCDIAVEMGLGCLLLDHIASFLGIHKPEHPSLWEISTGAPPRAQIVVHHTGDTASAIDPTNMVDAFEATGTLLRADVLTHPDLDTDPCATVARLTVDRTVTRYGYELIPDFKRIIPDLKFHVGVSAAMARV</sequence>
<dbReference type="RefSeq" id="WP_083112091.1">
    <property type="nucleotide sequence ID" value="NZ_JACKTS010000031.1"/>
</dbReference>
<dbReference type="AlphaFoldDB" id="A0A1X0A2U6"/>
<keyword evidence="4" id="KW-1185">Reference proteome</keyword>
<keyword evidence="1" id="KW-0067">ATP-binding</keyword>
<dbReference type="Proteomes" id="UP000192284">
    <property type="component" value="Unassembled WGS sequence"/>
</dbReference>
<dbReference type="EMBL" id="MVHE01000005">
    <property type="protein sequence ID" value="ORA24324.1"/>
    <property type="molecule type" value="Genomic_DNA"/>
</dbReference>
<gene>
    <name evidence="3" type="ORF">BST12_06030</name>
</gene>
<feature type="domain" description="ATP-grasp" evidence="2">
    <location>
        <begin position="141"/>
        <end position="337"/>
    </location>
</feature>
<evidence type="ECO:0000256" key="1">
    <source>
        <dbReference type="PROSITE-ProRule" id="PRU00409"/>
    </source>
</evidence>
<dbReference type="PROSITE" id="PS50975">
    <property type="entry name" value="ATP_GRASP"/>
    <property type="match status" value="1"/>
</dbReference>
<protein>
    <recommendedName>
        <fullName evidence="2">ATP-grasp domain-containing protein</fullName>
    </recommendedName>
</protein>
<dbReference type="GO" id="GO:0005524">
    <property type="term" value="F:ATP binding"/>
    <property type="evidence" value="ECO:0007669"/>
    <property type="project" value="UniProtKB-UniRule"/>
</dbReference>
<keyword evidence="1" id="KW-0547">Nucleotide-binding</keyword>
<evidence type="ECO:0000313" key="3">
    <source>
        <dbReference type="EMBL" id="ORA24324.1"/>
    </source>
</evidence>
<organism evidence="3 4">
    <name type="scientific">Mycobacterium angelicum</name>
    <dbReference type="NCBI Taxonomy" id="470074"/>
    <lineage>
        <taxon>Bacteria</taxon>
        <taxon>Bacillati</taxon>
        <taxon>Actinomycetota</taxon>
        <taxon>Actinomycetes</taxon>
        <taxon>Mycobacteriales</taxon>
        <taxon>Mycobacteriaceae</taxon>
        <taxon>Mycobacterium</taxon>
    </lineage>
</organism>
<proteinExistence type="predicted"/>
<accession>A0A1X0A2U6</accession>
<dbReference type="SUPFAM" id="SSF56059">
    <property type="entry name" value="Glutathione synthetase ATP-binding domain-like"/>
    <property type="match status" value="1"/>
</dbReference>
<dbReference type="GO" id="GO:0046872">
    <property type="term" value="F:metal ion binding"/>
    <property type="evidence" value="ECO:0007669"/>
    <property type="project" value="InterPro"/>
</dbReference>
<dbReference type="OrthoDB" id="2068051at2"/>
<reference evidence="3 4" key="1">
    <citation type="submission" date="2017-02" db="EMBL/GenBank/DDBJ databases">
        <title>The new phylogeny of genus Mycobacterium.</title>
        <authorList>
            <person name="Tortoli E."/>
            <person name="Trovato A."/>
            <person name="Cirillo D.M."/>
        </authorList>
    </citation>
    <scope>NUCLEOTIDE SEQUENCE [LARGE SCALE GENOMIC DNA]</scope>
    <source>
        <strain evidence="3 4">DSM 45057</strain>
    </source>
</reference>
<dbReference type="Pfam" id="PF02655">
    <property type="entry name" value="ATP-grasp_3"/>
    <property type="match status" value="1"/>
</dbReference>
<name>A0A1X0A2U6_MYCAN</name>
<dbReference type="InterPro" id="IPR003806">
    <property type="entry name" value="ATP-grasp_PylC-type"/>
</dbReference>